<dbReference type="Proteomes" id="UP000016648">
    <property type="component" value="Unassembled WGS sequence"/>
</dbReference>
<proteinExistence type="predicted"/>
<keyword evidence="5" id="KW-1185">Reference proteome</keyword>
<name>U2QBB0_9BACT</name>
<protein>
    <submittedName>
        <fullName evidence="4">PPIC-type PPIASE domain protein</fullName>
    </submittedName>
</protein>
<keyword evidence="1" id="KW-0697">Rotamase</keyword>
<dbReference type="EMBL" id="AWEY01000036">
    <property type="protein sequence ID" value="ERK38593.1"/>
    <property type="molecule type" value="Genomic_DNA"/>
</dbReference>
<dbReference type="PANTHER" id="PTHR47245:SF2">
    <property type="entry name" value="PEPTIDYL-PROLYL CIS-TRANS ISOMERASE HP_0175-RELATED"/>
    <property type="match status" value="1"/>
</dbReference>
<dbReference type="SUPFAM" id="SSF54534">
    <property type="entry name" value="FKBP-like"/>
    <property type="match status" value="1"/>
</dbReference>
<comment type="caution">
    <text evidence="4">The sequence shown here is derived from an EMBL/GenBank/DDBJ whole genome shotgun (WGS) entry which is preliminary data.</text>
</comment>
<feature type="chain" id="PRO_5007217349" evidence="2">
    <location>
        <begin position="24"/>
        <end position="442"/>
    </location>
</feature>
<dbReference type="InterPro" id="IPR046357">
    <property type="entry name" value="PPIase_dom_sf"/>
</dbReference>
<keyword evidence="2" id="KW-0732">Signal</keyword>
<dbReference type="Pfam" id="PF00639">
    <property type="entry name" value="Rotamase"/>
    <property type="match status" value="1"/>
</dbReference>
<dbReference type="InterPro" id="IPR050245">
    <property type="entry name" value="PrsA_foldase"/>
</dbReference>
<gene>
    <name evidence="4" type="ORF">HMPREF9135_2057</name>
</gene>
<sequence length="442" mass="50177">MKARLKYVALSFAMLFCEGMAFGQSDDAVVMRVNGREIRRSAFYHSYRQARAQSADEVLTPERYLPLYVDHALKVEAALEVRLDTLSDWAPTTTKKLRLWLDADLEREATACYERLRQRVVAKGGLVKPAQILFRLGQRDSKAKVAAARTRIDSIHGALKQGGDFAAAARRLSQDSVSASKGGEMEWLERGTTLKEFEDVAFSLGKGEMSRPFESPEGFHIVLLKDKCDFLPYDSLRADLLAYVDMQRLRRRINHPGPRRSTADGPVGGNAMAAMSVADSLAEAKACEDMLVYAICSRQVWAKAAADEAGLQRFFRKNRKRYRWVEPRFRGIVYAADRKLSAKDVRNRLAQESQDGLFRRGDNAVVDRLVFKMPATAARKTHAGLYEGVYGKKYTTPKQLDEVRDLVVADYQEALEREWLQSLHRKYKVEILRDILLKNENN</sequence>
<dbReference type="PROSITE" id="PS50198">
    <property type="entry name" value="PPIC_PPIASE_2"/>
    <property type="match status" value="1"/>
</dbReference>
<dbReference type="PATRIC" id="fig|1115809.3.peg.2095"/>
<evidence type="ECO:0000259" key="3">
    <source>
        <dbReference type="PROSITE" id="PS50198"/>
    </source>
</evidence>
<evidence type="ECO:0000313" key="4">
    <source>
        <dbReference type="EMBL" id="ERK38593.1"/>
    </source>
</evidence>
<evidence type="ECO:0000313" key="5">
    <source>
        <dbReference type="Proteomes" id="UP000016648"/>
    </source>
</evidence>
<evidence type="ECO:0000256" key="1">
    <source>
        <dbReference type="PROSITE-ProRule" id="PRU00278"/>
    </source>
</evidence>
<keyword evidence="1" id="KW-0413">Isomerase</keyword>
<dbReference type="RefSeq" id="WP_021590405.1">
    <property type="nucleotide sequence ID" value="NZ_AWEY01000036.1"/>
</dbReference>
<accession>U2QBB0</accession>
<evidence type="ECO:0000256" key="2">
    <source>
        <dbReference type="SAM" id="SignalP"/>
    </source>
</evidence>
<reference evidence="4 5" key="1">
    <citation type="submission" date="2013-08" db="EMBL/GenBank/DDBJ databases">
        <authorList>
            <person name="Durkin A.S."/>
            <person name="Haft D.R."/>
            <person name="McCorrison J."/>
            <person name="Torralba M."/>
            <person name="Gillis M."/>
            <person name="Haft D.H."/>
            <person name="Methe B."/>
            <person name="Sutton G."/>
            <person name="Nelson K.E."/>
        </authorList>
    </citation>
    <scope>NUCLEOTIDE SEQUENCE [LARGE SCALE GENOMIC DNA]</scope>
    <source>
        <strain evidence="4 5">F0067</strain>
    </source>
</reference>
<feature type="domain" description="PpiC" evidence="3">
    <location>
        <begin position="124"/>
        <end position="226"/>
    </location>
</feature>
<dbReference type="Gene3D" id="3.10.50.40">
    <property type="match status" value="1"/>
</dbReference>
<feature type="signal peptide" evidence="2">
    <location>
        <begin position="1"/>
        <end position="23"/>
    </location>
</feature>
<dbReference type="PANTHER" id="PTHR47245">
    <property type="entry name" value="PEPTIDYLPROLYL ISOMERASE"/>
    <property type="match status" value="1"/>
</dbReference>
<dbReference type="GO" id="GO:0003755">
    <property type="term" value="F:peptidyl-prolyl cis-trans isomerase activity"/>
    <property type="evidence" value="ECO:0007669"/>
    <property type="project" value="UniProtKB-KW"/>
</dbReference>
<dbReference type="AlphaFoldDB" id="U2QBB0"/>
<dbReference type="InterPro" id="IPR000297">
    <property type="entry name" value="PPIase_PpiC"/>
</dbReference>
<organism evidence="4 5">
    <name type="scientific">Segatella baroniae F0067</name>
    <dbReference type="NCBI Taxonomy" id="1115809"/>
    <lineage>
        <taxon>Bacteria</taxon>
        <taxon>Pseudomonadati</taxon>
        <taxon>Bacteroidota</taxon>
        <taxon>Bacteroidia</taxon>
        <taxon>Bacteroidales</taxon>
        <taxon>Prevotellaceae</taxon>
        <taxon>Segatella</taxon>
    </lineage>
</organism>